<keyword evidence="9" id="KW-1185">Reference proteome</keyword>
<dbReference type="CDD" id="cd00160">
    <property type="entry name" value="RhoGEF"/>
    <property type="match status" value="1"/>
</dbReference>
<feature type="compositionally biased region" description="Low complexity" evidence="2">
    <location>
        <begin position="830"/>
        <end position="842"/>
    </location>
</feature>
<feature type="compositionally biased region" description="Polar residues" evidence="2">
    <location>
        <begin position="619"/>
        <end position="629"/>
    </location>
</feature>
<dbReference type="FunFam" id="1.20.900.10:FF:000046">
    <property type="entry name" value="Related to CDC24-GTP/GDP exchange factor for Cdc42p"/>
    <property type="match status" value="1"/>
</dbReference>
<dbReference type="PROSITE" id="PS50089">
    <property type="entry name" value="ZF_RING_2"/>
    <property type="match status" value="1"/>
</dbReference>
<feature type="compositionally biased region" description="Polar residues" evidence="2">
    <location>
        <begin position="781"/>
        <end position="795"/>
    </location>
</feature>
<dbReference type="SUPFAM" id="SSF54236">
    <property type="entry name" value="Ubiquitin-like"/>
    <property type="match status" value="1"/>
</dbReference>
<dbReference type="PANTHER" id="PTHR47339:SF1">
    <property type="entry name" value="CELL DIVISION CONTROL PROTEIN 24"/>
    <property type="match status" value="1"/>
</dbReference>
<dbReference type="Pfam" id="PF00621">
    <property type="entry name" value="RhoGEF"/>
    <property type="match status" value="1"/>
</dbReference>
<evidence type="ECO:0000259" key="6">
    <source>
        <dbReference type="PROSITE" id="PS50089"/>
    </source>
</evidence>
<dbReference type="GO" id="GO:0005085">
    <property type="term" value="F:guanyl-nucleotide exchange factor activity"/>
    <property type="evidence" value="ECO:0007669"/>
    <property type="project" value="InterPro"/>
</dbReference>
<proteinExistence type="predicted"/>
<dbReference type="Pfam" id="PF00564">
    <property type="entry name" value="PB1"/>
    <property type="match status" value="1"/>
</dbReference>
<evidence type="ECO:0000259" key="4">
    <source>
        <dbReference type="PROSITE" id="PS50010"/>
    </source>
</evidence>
<feature type="region of interest" description="Disordered" evidence="2">
    <location>
        <begin position="1"/>
        <end position="37"/>
    </location>
</feature>
<dbReference type="PROSITE" id="PS00741">
    <property type="entry name" value="DH_1"/>
    <property type="match status" value="1"/>
</dbReference>
<dbReference type="Gene3D" id="2.60.60.30">
    <property type="entry name" value="sav2460 like domains"/>
    <property type="match status" value="1"/>
</dbReference>
<dbReference type="PROSITE" id="PS51745">
    <property type="entry name" value="PB1"/>
    <property type="match status" value="1"/>
</dbReference>
<dbReference type="EMBL" id="CAJVPV010000515">
    <property type="protein sequence ID" value="CAG8460819.1"/>
    <property type="molecule type" value="Genomic_DNA"/>
</dbReference>
<dbReference type="SUPFAM" id="SSF50729">
    <property type="entry name" value="PH domain-like"/>
    <property type="match status" value="1"/>
</dbReference>
<dbReference type="Gene3D" id="1.10.418.10">
    <property type="entry name" value="Calponin-like domain"/>
    <property type="match status" value="1"/>
</dbReference>
<feature type="region of interest" description="Disordered" evidence="2">
    <location>
        <begin position="619"/>
        <end position="870"/>
    </location>
</feature>
<dbReference type="Proteomes" id="UP000789342">
    <property type="component" value="Unassembled WGS sequence"/>
</dbReference>
<dbReference type="InterPro" id="IPR053026">
    <property type="entry name" value="CDC42_GEF"/>
</dbReference>
<evidence type="ECO:0000259" key="5">
    <source>
        <dbReference type="PROSITE" id="PS50053"/>
    </source>
</evidence>
<feature type="compositionally biased region" description="Polar residues" evidence="2">
    <location>
        <begin position="746"/>
        <end position="760"/>
    </location>
</feature>
<feature type="compositionally biased region" description="Polar residues" evidence="2">
    <location>
        <begin position="18"/>
        <end position="37"/>
    </location>
</feature>
<evidence type="ECO:0000256" key="2">
    <source>
        <dbReference type="SAM" id="MobiDB-lite"/>
    </source>
</evidence>
<keyword evidence="1" id="KW-0862">Zinc</keyword>
<dbReference type="InterPro" id="IPR010481">
    <property type="entry name" value="Cdc24/Scd1_N"/>
</dbReference>
<dbReference type="InterPro" id="IPR036872">
    <property type="entry name" value="CH_dom_sf"/>
</dbReference>
<dbReference type="GO" id="GO:0008270">
    <property type="term" value="F:zinc ion binding"/>
    <property type="evidence" value="ECO:0007669"/>
    <property type="project" value="UniProtKB-KW"/>
</dbReference>
<organism evidence="8 9">
    <name type="scientific">Acaulospora morrowiae</name>
    <dbReference type="NCBI Taxonomy" id="94023"/>
    <lineage>
        <taxon>Eukaryota</taxon>
        <taxon>Fungi</taxon>
        <taxon>Fungi incertae sedis</taxon>
        <taxon>Mucoromycota</taxon>
        <taxon>Glomeromycotina</taxon>
        <taxon>Glomeromycetes</taxon>
        <taxon>Diversisporales</taxon>
        <taxon>Acaulosporaceae</taxon>
        <taxon>Acaulospora</taxon>
    </lineage>
</organism>
<dbReference type="Gene3D" id="3.10.20.90">
    <property type="entry name" value="Phosphatidylinositol 3-kinase Catalytic Subunit, Chain A, domain 1"/>
    <property type="match status" value="2"/>
</dbReference>
<feature type="domain" description="PB1" evidence="7">
    <location>
        <begin position="877"/>
        <end position="956"/>
    </location>
</feature>
<feature type="compositionally biased region" description="Polar residues" evidence="2">
    <location>
        <begin position="820"/>
        <end position="829"/>
    </location>
</feature>
<dbReference type="InterPro" id="IPR011993">
    <property type="entry name" value="PH-like_dom_sf"/>
</dbReference>
<dbReference type="InterPro" id="IPR001849">
    <property type="entry name" value="PH_domain"/>
</dbReference>
<dbReference type="InterPro" id="IPR033511">
    <property type="entry name" value="Cdc24/Scd1_PH_dom"/>
</dbReference>
<name>A0A9N8Z0V9_9GLOM</name>
<feature type="compositionally biased region" description="Polar residues" evidence="2">
    <location>
        <begin position="681"/>
        <end position="709"/>
    </location>
</feature>
<dbReference type="InterPro" id="IPR029071">
    <property type="entry name" value="Ubiquitin-like_domsf"/>
</dbReference>
<feature type="domain" description="PH" evidence="3">
    <location>
        <begin position="418"/>
        <end position="550"/>
    </location>
</feature>
<dbReference type="SMART" id="SM00233">
    <property type="entry name" value="PH"/>
    <property type="match status" value="1"/>
</dbReference>
<dbReference type="PROSITE" id="PS50053">
    <property type="entry name" value="UBIQUITIN_2"/>
    <property type="match status" value="1"/>
</dbReference>
<dbReference type="Gene3D" id="3.30.40.10">
    <property type="entry name" value="Zinc/RING finger domain, C3HC4 (zinc finger)"/>
    <property type="match status" value="1"/>
</dbReference>
<dbReference type="SUPFAM" id="SSF54277">
    <property type="entry name" value="CAD &amp; PB1 domains"/>
    <property type="match status" value="1"/>
</dbReference>
<dbReference type="SUPFAM" id="SSF48065">
    <property type="entry name" value="DBL homology domain (DH-domain)"/>
    <property type="match status" value="1"/>
</dbReference>
<dbReference type="GO" id="GO:0043332">
    <property type="term" value="C:mating projection tip"/>
    <property type="evidence" value="ECO:0007669"/>
    <property type="project" value="TreeGrafter"/>
</dbReference>
<sequence>MSKLKRTPSLGTMPSPGLHNSISTIESPSPTGVSTLNRPAQASQSLFPMCLNLLERLYCVKEFEQYLIQGQNAMQNGSIVGTPTSENGPSNNIIHKDPVTLLWQTFRLGYPLCALFNALQPQKPLKVAFEEDKPGAVKSKANANKASVYHFLVACKEELNLHPDQAFSISQLYQDDTNGFVKVINTVKLVTDKIEEKGLLDLSKKQLSRNSDPEKPTDNRAKVVRELLETERKYVQDMEALQNYARELKNQDVVSADTIHLLFANLNNLVDFQRRFLIGVESMSSEPPAEQRFGHLFIQMEENFAVYEPFCANYQSASELVIQETPNLQKLAHLVEPTYELPSLLIKPIQRICKYPLLLQELLKFSNKEETPYYEEIEQGLHAIKRVTDRVNETRRKQENEAVVRDLERRVEDWKGHRISQFGELLLEDIFTMSKDDSEREYHVYLFEKILLCCKETNPKKSQGKQQKNNGRKQKRASLQLKGRIFIRNITAVMNNDQEKQLPNPNSSRHGSLSLKVYWKGDTELESFLLKCRTEEQLKQWQTTLDKLLSDFNSGRQMTSKGTEPFTPVIKRPAVSNTQLASLQNLDLPPYPRRDDDAASFIDDEEDEDDEDEIDDWNQSAKFKSQSLPYGQYPSPYGKNRQDGTTPPYLWNSGSPPSVPSVPPQHRSHANMSMPPIPRNGSVSVPPTMTTFPSNVVGENSYLSPSPQSYPDHPSQRQNVEHPSPLADTIAKFMMAEEDEYVVPSQRANSYSEGSGQPPQRGNGPLPSTPQYSPAHPMNRLRSQSNPPIQAIQESQWEESEPVPDLPTPVTTTRTNVNVFQSSGVQQRDSGSSTSSRASVHSIPNATSSISSAPSNNGLSSPPNGHTNGHQYTNYSTMKIKVNYAKEIFVIVVSQDIEYKELCDRVERKIRLCSTQRDESVPLRIRYQDEDGDYITINSDEDVLMAFEGRLAAGGNFVNLGKMKCSKCSLDKLSREFPSDIVSQKCGHVSTYCLKCLMNHFQAPKDTRQCPECQAVLTQKEIRDLNNSWEKAPFRIDIENISQIKSSNSKNDSELSVSGNATAGSFYVVLLNGQKMKFELENLKTVIALKEALKVQTGVEVSKQKLIHKGVEMNSYNTGRVQNSLGEYGIASDSHIQLIVLLYSISKELSVQNLTFDLFWGYPVTGCDYLDGTCMLYMGNTNWRKFDYQSTAYPDIRDMKHSGDVMDHVNRRGHHRITANLANLPENVTKLYFILSSWNSPNIGHFPNPSFKMYDTMTPHINLCTYTIQSAASSQAVIMCCVGKNSLDGTWAVYEVGKLSNGNAKNYAPIEYTIGTLDPFFIN</sequence>
<dbReference type="PROSITE" id="PS50003">
    <property type="entry name" value="PH_DOMAIN"/>
    <property type="match status" value="1"/>
</dbReference>
<evidence type="ECO:0000259" key="3">
    <source>
        <dbReference type="PROSITE" id="PS50003"/>
    </source>
</evidence>
<feature type="domain" description="DH" evidence="4">
    <location>
        <begin position="219"/>
        <end position="394"/>
    </location>
</feature>
<dbReference type="InterPro" id="IPR053793">
    <property type="entry name" value="PB1-like"/>
</dbReference>
<dbReference type="Gene3D" id="2.30.29.30">
    <property type="entry name" value="Pleckstrin-homology domain (PH domain)/Phosphotyrosine-binding domain (PTB)"/>
    <property type="match status" value="1"/>
</dbReference>
<feature type="region of interest" description="Disordered" evidence="2">
    <location>
        <begin position="553"/>
        <end position="573"/>
    </location>
</feature>
<dbReference type="SMART" id="SM00325">
    <property type="entry name" value="RhoGEF"/>
    <property type="match status" value="1"/>
</dbReference>
<feature type="domain" description="Ubiquitin-like" evidence="5">
    <location>
        <begin position="1064"/>
        <end position="1140"/>
    </location>
</feature>
<dbReference type="Pfam" id="PF00240">
    <property type="entry name" value="ubiquitin"/>
    <property type="match status" value="1"/>
</dbReference>
<accession>A0A9N8Z0V9</accession>
<dbReference type="InterPro" id="IPR000219">
    <property type="entry name" value="DH_dom"/>
</dbReference>
<evidence type="ECO:0000313" key="9">
    <source>
        <dbReference type="Proteomes" id="UP000789342"/>
    </source>
</evidence>
<dbReference type="PROSITE" id="PS50010">
    <property type="entry name" value="DH_2"/>
    <property type="match status" value="1"/>
</dbReference>
<dbReference type="OrthoDB" id="1594986at2759"/>
<evidence type="ECO:0000313" key="8">
    <source>
        <dbReference type="EMBL" id="CAG8460819.1"/>
    </source>
</evidence>
<dbReference type="InterPro" id="IPR000270">
    <property type="entry name" value="PB1_dom"/>
</dbReference>
<dbReference type="SUPFAM" id="SSF57850">
    <property type="entry name" value="RING/U-box"/>
    <property type="match status" value="1"/>
</dbReference>
<feature type="compositionally biased region" description="Polar residues" evidence="2">
    <location>
        <begin position="844"/>
        <end position="870"/>
    </location>
</feature>
<dbReference type="GO" id="GO:0030010">
    <property type="term" value="P:establishment of cell polarity"/>
    <property type="evidence" value="ECO:0007669"/>
    <property type="project" value="TreeGrafter"/>
</dbReference>
<dbReference type="InterPro" id="IPR001331">
    <property type="entry name" value="GDS_CDC24_CS"/>
</dbReference>
<keyword evidence="1" id="KW-0479">Metal-binding</keyword>
<dbReference type="CDD" id="cd13246">
    <property type="entry name" value="PH_Scd1"/>
    <property type="match status" value="1"/>
</dbReference>
<keyword evidence="1" id="KW-0863">Zinc-finger</keyword>
<dbReference type="CDD" id="cd17039">
    <property type="entry name" value="Ubl_ubiquitin_like"/>
    <property type="match status" value="1"/>
</dbReference>
<reference evidence="8" key="1">
    <citation type="submission" date="2021-06" db="EMBL/GenBank/DDBJ databases">
        <authorList>
            <person name="Kallberg Y."/>
            <person name="Tangrot J."/>
            <person name="Rosling A."/>
        </authorList>
    </citation>
    <scope>NUCLEOTIDE SEQUENCE</scope>
    <source>
        <strain evidence="8">CL551</strain>
    </source>
</reference>
<dbReference type="CDD" id="cd05992">
    <property type="entry name" value="PB1"/>
    <property type="match status" value="1"/>
</dbReference>
<gene>
    <name evidence="8" type="ORF">AMORRO_LOCUS1388</name>
</gene>
<dbReference type="GO" id="GO:0005634">
    <property type="term" value="C:nucleus"/>
    <property type="evidence" value="ECO:0007669"/>
    <property type="project" value="TreeGrafter"/>
</dbReference>
<dbReference type="CDD" id="cd00014">
    <property type="entry name" value="CH_SF"/>
    <property type="match status" value="1"/>
</dbReference>
<feature type="domain" description="RING-type" evidence="6">
    <location>
        <begin position="965"/>
        <end position="1014"/>
    </location>
</feature>
<dbReference type="SMART" id="SM00666">
    <property type="entry name" value="PB1"/>
    <property type="match status" value="1"/>
</dbReference>
<evidence type="ECO:0000256" key="1">
    <source>
        <dbReference type="PROSITE-ProRule" id="PRU00175"/>
    </source>
</evidence>
<dbReference type="GO" id="GO:0035556">
    <property type="term" value="P:intracellular signal transduction"/>
    <property type="evidence" value="ECO:0007669"/>
    <property type="project" value="InterPro"/>
</dbReference>
<feature type="compositionally biased region" description="Polar residues" evidence="2">
    <location>
        <begin position="553"/>
        <end position="562"/>
    </location>
</feature>
<dbReference type="InterPro" id="IPR013083">
    <property type="entry name" value="Znf_RING/FYVE/PHD"/>
</dbReference>
<dbReference type="InterPro" id="IPR001841">
    <property type="entry name" value="Znf_RING"/>
</dbReference>
<feature type="compositionally biased region" description="Low complexity" evidence="2">
    <location>
        <begin position="808"/>
        <end position="819"/>
    </location>
</feature>
<dbReference type="FunFam" id="3.10.20.90:FF:000176">
    <property type="entry name" value="Rho guanyl nucleotide exchange factor"/>
    <property type="match status" value="1"/>
</dbReference>
<dbReference type="GO" id="GO:0000935">
    <property type="term" value="C:division septum"/>
    <property type="evidence" value="ECO:0007669"/>
    <property type="project" value="TreeGrafter"/>
</dbReference>
<comment type="caution">
    <text evidence="8">The sequence shown here is derived from an EMBL/GenBank/DDBJ whole genome shotgun (WGS) entry which is preliminary data.</text>
</comment>
<dbReference type="Pfam" id="PF15411">
    <property type="entry name" value="PH_10"/>
    <property type="match status" value="1"/>
</dbReference>
<dbReference type="PANTHER" id="PTHR47339">
    <property type="entry name" value="CELL DIVISION CONTROL PROTEIN 24"/>
    <property type="match status" value="1"/>
</dbReference>
<dbReference type="GO" id="GO:0005737">
    <property type="term" value="C:cytoplasm"/>
    <property type="evidence" value="ECO:0007669"/>
    <property type="project" value="TreeGrafter"/>
</dbReference>
<dbReference type="GO" id="GO:0031106">
    <property type="term" value="P:septin ring organization"/>
    <property type="evidence" value="ECO:0007669"/>
    <property type="project" value="TreeGrafter"/>
</dbReference>
<dbReference type="Pfam" id="PF06395">
    <property type="entry name" value="CDC24"/>
    <property type="match status" value="1"/>
</dbReference>
<dbReference type="InterPro" id="IPR000626">
    <property type="entry name" value="Ubiquitin-like_dom"/>
</dbReference>
<protein>
    <submittedName>
        <fullName evidence="8">17373_t:CDS:1</fullName>
    </submittedName>
</protein>
<dbReference type="Gene3D" id="1.20.900.10">
    <property type="entry name" value="Dbl homology (DH) domain"/>
    <property type="match status" value="1"/>
</dbReference>
<evidence type="ECO:0000259" key="7">
    <source>
        <dbReference type="PROSITE" id="PS51745"/>
    </source>
</evidence>
<dbReference type="InterPro" id="IPR035899">
    <property type="entry name" value="DBL_dom_sf"/>
</dbReference>